<dbReference type="PANTHER" id="PTHR12829">
    <property type="entry name" value="N6-ADENOSINE-METHYLTRANSFERASE"/>
    <property type="match status" value="1"/>
</dbReference>
<dbReference type="InterPro" id="IPR007757">
    <property type="entry name" value="MT-A70-like"/>
</dbReference>
<dbReference type="AlphaFoldDB" id="A0A6P8ZKT0"/>
<dbReference type="SUPFAM" id="SSF53335">
    <property type="entry name" value="S-adenosyl-L-methionine-dependent methyltransferases"/>
    <property type="match status" value="1"/>
</dbReference>
<dbReference type="PROSITE" id="PS00092">
    <property type="entry name" value="N6_MTASE"/>
    <property type="match status" value="1"/>
</dbReference>
<accession>A0A6P8ZKT0</accession>
<reference evidence="3" key="1">
    <citation type="submission" date="2025-08" db="UniProtKB">
        <authorList>
            <consortium name="RefSeq"/>
        </authorList>
    </citation>
    <scope>IDENTIFICATION</scope>
    <source>
        <tissue evidence="3">Total insect</tissue>
    </source>
</reference>
<keyword evidence="3" id="KW-0808">Transferase</keyword>
<dbReference type="GO" id="GO:0005634">
    <property type="term" value="C:nucleus"/>
    <property type="evidence" value="ECO:0007669"/>
    <property type="project" value="TreeGrafter"/>
</dbReference>
<dbReference type="InParanoid" id="A0A6P8ZKT0"/>
<comment type="similarity">
    <text evidence="1">Belongs to the MT-A70-like family.</text>
</comment>
<dbReference type="FunCoup" id="A0A6P8ZKT0">
    <property type="interactions" value="11"/>
</dbReference>
<name>A0A6P8ZKT0_THRPL</name>
<dbReference type="RefSeq" id="XP_034237639.1">
    <property type="nucleotide sequence ID" value="XM_034381748.1"/>
</dbReference>
<dbReference type="Gene3D" id="3.40.50.150">
    <property type="entry name" value="Vaccinia Virus protein VP39"/>
    <property type="match status" value="1"/>
</dbReference>
<dbReference type="GO" id="GO:0003676">
    <property type="term" value="F:nucleic acid binding"/>
    <property type="evidence" value="ECO:0007669"/>
    <property type="project" value="InterPro"/>
</dbReference>
<dbReference type="InterPro" id="IPR029063">
    <property type="entry name" value="SAM-dependent_MTases_sf"/>
</dbReference>
<dbReference type="GO" id="GO:0008168">
    <property type="term" value="F:methyltransferase activity"/>
    <property type="evidence" value="ECO:0007669"/>
    <property type="project" value="UniProtKB-KW"/>
</dbReference>
<dbReference type="OrthoDB" id="61116at2759"/>
<keyword evidence="2" id="KW-1185">Reference proteome</keyword>
<dbReference type="Proteomes" id="UP000515158">
    <property type="component" value="Unplaced"/>
</dbReference>
<evidence type="ECO:0000313" key="3">
    <source>
        <dbReference type="RefSeq" id="XP_034237639.1"/>
    </source>
</evidence>
<organism evidence="3">
    <name type="scientific">Thrips palmi</name>
    <name type="common">Melon thrips</name>
    <dbReference type="NCBI Taxonomy" id="161013"/>
    <lineage>
        <taxon>Eukaryota</taxon>
        <taxon>Metazoa</taxon>
        <taxon>Ecdysozoa</taxon>
        <taxon>Arthropoda</taxon>
        <taxon>Hexapoda</taxon>
        <taxon>Insecta</taxon>
        <taxon>Pterygota</taxon>
        <taxon>Neoptera</taxon>
        <taxon>Paraneoptera</taxon>
        <taxon>Thysanoptera</taxon>
        <taxon>Terebrantia</taxon>
        <taxon>Thripoidea</taxon>
        <taxon>Thripidae</taxon>
        <taxon>Thrips</taxon>
    </lineage>
</organism>
<evidence type="ECO:0000256" key="1">
    <source>
        <dbReference type="PROSITE-ProRule" id="PRU00489"/>
    </source>
</evidence>
<evidence type="ECO:0000313" key="2">
    <source>
        <dbReference type="Proteomes" id="UP000515158"/>
    </source>
</evidence>
<proteinExistence type="inferred from homology"/>
<dbReference type="CTD" id="64863"/>
<keyword evidence="3" id="KW-0489">Methyltransferase</keyword>
<dbReference type="PROSITE" id="PS51143">
    <property type="entry name" value="MT_A70"/>
    <property type="match status" value="1"/>
</dbReference>
<dbReference type="Pfam" id="PF05063">
    <property type="entry name" value="MT-A70"/>
    <property type="match status" value="1"/>
</dbReference>
<gene>
    <name evidence="3" type="primary">LOC117643085</name>
</gene>
<dbReference type="PANTHER" id="PTHR12829:SF4">
    <property type="entry name" value="N(6)-ADENINE-SPECIFIC METHYLTRANSFERASE METTL4"/>
    <property type="match status" value="1"/>
</dbReference>
<protein>
    <submittedName>
        <fullName evidence="3">N(6)-adenine-specific methyltransferase METTL4</fullName>
    </submittedName>
</protein>
<dbReference type="GeneID" id="117643085"/>
<dbReference type="KEGG" id="tpal:117643085"/>
<dbReference type="InterPro" id="IPR002052">
    <property type="entry name" value="DNA_methylase_N6_adenine_CS"/>
</dbReference>
<sequence>MSLVLQTSEGFVLCHPNYLRRLYSSTRTESVLVKLEPHHHLFDVNTPYMRDAAARKKARGDTVSGSQCSKGLKRKFTEISIEKQTDLQIDRIKNTLYRLVKGAQHLDYFTFIPSASDIMNNNKDARMLSENLYKETDDCIQAPFNGENNTDEALLKRLGLQTFVFPPRCRFYCRDVGEMKDYVEPLGQFDLILLDPPWWNKYIRRKKAKCRQDGYNMMYNHTLGELPLNMLLAPGGIIAVWCTNSTNHLEELKNKLFPAWGTEQIAQWAWLKVTKSGEPVCPFSDPPGKQPFEQLIFGVRPEEANVLSRPEDGKVFLSVPSAIHSHKPPVSEMLQTYLPPEPRCLEIFARYLLPNWTSWGLEVIKLQHSSLFREEALIAGDSASQAT</sequence>
<dbReference type="GO" id="GO:0032259">
    <property type="term" value="P:methylation"/>
    <property type="evidence" value="ECO:0007669"/>
    <property type="project" value="UniProtKB-KW"/>
</dbReference>